<dbReference type="Gene3D" id="1.10.10.10">
    <property type="entry name" value="Winged helix-like DNA-binding domain superfamily/Winged helix DNA-binding domain"/>
    <property type="match status" value="1"/>
</dbReference>
<dbReference type="EMBL" id="DWUX01000197">
    <property type="protein sequence ID" value="HJD40540.1"/>
    <property type="molecule type" value="Genomic_DNA"/>
</dbReference>
<evidence type="ECO:0000313" key="4">
    <source>
        <dbReference type="EMBL" id="HJD40540.1"/>
    </source>
</evidence>
<evidence type="ECO:0000256" key="3">
    <source>
        <dbReference type="ARBA" id="ARBA00022629"/>
    </source>
</evidence>
<dbReference type="SUPFAM" id="SSF53067">
    <property type="entry name" value="Actin-like ATPase domain"/>
    <property type="match status" value="1"/>
</dbReference>
<organism evidence="4 5">
    <name type="scientific">Candidatus Blautia stercoripullorum</name>
    <dbReference type="NCBI Taxonomy" id="2838502"/>
    <lineage>
        <taxon>Bacteria</taxon>
        <taxon>Bacillati</taxon>
        <taxon>Bacillota</taxon>
        <taxon>Clostridia</taxon>
        <taxon>Lachnospirales</taxon>
        <taxon>Lachnospiraceae</taxon>
        <taxon>Blautia</taxon>
    </lineage>
</organism>
<dbReference type="InterPro" id="IPR036388">
    <property type="entry name" value="WH-like_DNA-bd_sf"/>
</dbReference>
<dbReference type="Proteomes" id="UP000823850">
    <property type="component" value="Unassembled WGS sequence"/>
</dbReference>
<sequence length="372" mass="41236">MKRYGDRGEEKLSNKGRIARFISFQGTTSKAEISSRLNLSMPTTLQNVKYLIEEGIAEETGEYASTGGRKAKAISIRSDAGYGAGVDITKNHVTMVMVNGKKEMIAAKRIRISYEDSRRYYEELIKAVKAFIESQKIDRAKIAGVGFSLPGIVDKEHCLLIRSHTLKVKNINFRSLGDSLGYPYGIENDANSAAFAELGREAENAVYLSLSNTVGGAICLGRRFYPGENFKSAEFGHMVIEKTGKTCYCGKKGCMDAYCSALVLEEKAGCGLEEYFGRVRRREEDALRILEEYLEDLAVAVTNLRMIFDCSIVLGGYVGGYLEDYLPELSRKLTAHNNFDIDTSYLKGGKYKLNAAAYGAALKFIESFLINL</sequence>
<dbReference type="Pfam" id="PF00480">
    <property type="entry name" value="ROK"/>
    <property type="match status" value="1"/>
</dbReference>
<dbReference type="PANTHER" id="PTHR18964:SF149">
    <property type="entry name" value="BIFUNCTIONAL UDP-N-ACETYLGLUCOSAMINE 2-EPIMERASE_N-ACETYLMANNOSAMINE KINASE"/>
    <property type="match status" value="1"/>
</dbReference>
<comment type="caution">
    <text evidence="4">The sequence shown here is derived from an EMBL/GenBank/DDBJ whole genome shotgun (WGS) entry which is preliminary data.</text>
</comment>
<evidence type="ECO:0000313" key="5">
    <source>
        <dbReference type="Proteomes" id="UP000823850"/>
    </source>
</evidence>
<dbReference type="AlphaFoldDB" id="A0A9D2RB55"/>
<dbReference type="PANTHER" id="PTHR18964">
    <property type="entry name" value="ROK (REPRESSOR, ORF, KINASE) FAMILY"/>
    <property type="match status" value="1"/>
</dbReference>
<reference evidence="4" key="1">
    <citation type="journal article" date="2021" name="PeerJ">
        <title>Extensive microbial diversity within the chicken gut microbiome revealed by metagenomics and culture.</title>
        <authorList>
            <person name="Gilroy R."/>
            <person name="Ravi A."/>
            <person name="Getino M."/>
            <person name="Pursley I."/>
            <person name="Horton D.L."/>
            <person name="Alikhan N.F."/>
            <person name="Baker D."/>
            <person name="Gharbi K."/>
            <person name="Hall N."/>
            <person name="Watson M."/>
            <person name="Adriaenssens E.M."/>
            <person name="Foster-Nyarko E."/>
            <person name="Jarju S."/>
            <person name="Secka A."/>
            <person name="Antonio M."/>
            <person name="Oren A."/>
            <person name="Chaudhuri R.R."/>
            <person name="La Ragione R."/>
            <person name="Hildebrand F."/>
            <person name="Pallen M.J."/>
        </authorList>
    </citation>
    <scope>NUCLEOTIDE SEQUENCE</scope>
    <source>
        <strain evidence="4">ChiW19-6364</strain>
    </source>
</reference>
<keyword evidence="3" id="KW-0119">Carbohydrate metabolism</keyword>
<comment type="similarity">
    <text evidence="2">Belongs to the ROK (NagC/XylR) family.</text>
</comment>
<gene>
    <name evidence="4" type="ORF">H9913_10990</name>
</gene>
<dbReference type="SUPFAM" id="SSF46785">
    <property type="entry name" value="Winged helix' DNA-binding domain"/>
    <property type="match status" value="1"/>
</dbReference>
<reference evidence="4" key="2">
    <citation type="submission" date="2021-04" db="EMBL/GenBank/DDBJ databases">
        <authorList>
            <person name="Gilroy R."/>
        </authorList>
    </citation>
    <scope>NUCLEOTIDE SEQUENCE</scope>
    <source>
        <strain evidence="4">ChiW19-6364</strain>
    </source>
</reference>
<name>A0A9D2RB55_9FIRM</name>
<proteinExistence type="inferred from homology"/>
<dbReference type="Gene3D" id="3.30.420.40">
    <property type="match status" value="2"/>
</dbReference>
<dbReference type="InterPro" id="IPR043129">
    <property type="entry name" value="ATPase_NBD"/>
</dbReference>
<protein>
    <submittedName>
        <fullName evidence="4">ROK family protein</fullName>
    </submittedName>
</protein>
<accession>A0A9D2RB55</accession>
<comment type="function">
    <text evidence="1">Transcriptional repressor of xylose-utilizing enzymes.</text>
</comment>
<evidence type="ECO:0000256" key="1">
    <source>
        <dbReference type="ARBA" id="ARBA00002486"/>
    </source>
</evidence>
<keyword evidence="3" id="KW-0859">Xylose metabolism</keyword>
<evidence type="ECO:0000256" key="2">
    <source>
        <dbReference type="ARBA" id="ARBA00006479"/>
    </source>
</evidence>
<dbReference type="InterPro" id="IPR000600">
    <property type="entry name" value="ROK"/>
</dbReference>
<dbReference type="InterPro" id="IPR036390">
    <property type="entry name" value="WH_DNA-bd_sf"/>
</dbReference>
<dbReference type="GO" id="GO:0042732">
    <property type="term" value="P:D-xylose metabolic process"/>
    <property type="evidence" value="ECO:0007669"/>
    <property type="project" value="UniProtKB-KW"/>
</dbReference>